<organism evidence="3 4">
    <name type="scientific">Lysobacter korlensis</name>
    <dbReference type="NCBI Taxonomy" id="553636"/>
    <lineage>
        <taxon>Bacteria</taxon>
        <taxon>Pseudomonadati</taxon>
        <taxon>Pseudomonadota</taxon>
        <taxon>Gammaproteobacteria</taxon>
        <taxon>Lysobacterales</taxon>
        <taxon>Lysobacteraceae</taxon>
        <taxon>Lysobacter</taxon>
    </lineage>
</organism>
<name>A0ABV6RKY1_9GAMM</name>
<evidence type="ECO:0000313" key="4">
    <source>
        <dbReference type="Proteomes" id="UP001589896"/>
    </source>
</evidence>
<dbReference type="EMBL" id="JBHLTG010000001">
    <property type="protein sequence ID" value="MFC0677613.1"/>
    <property type="molecule type" value="Genomic_DNA"/>
</dbReference>
<dbReference type="RefSeq" id="WP_386666350.1">
    <property type="nucleotide sequence ID" value="NZ_JBHLTG010000001.1"/>
</dbReference>
<accession>A0ABV6RKY1</accession>
<keyword evidence="1" id="KW-0812">Transmembrane</keyword>
<feature type="domain" description="DUF4190" evidence="2">
    <location>
        <begin position="11"/>
        <end position="73"/>
    </location>
</feature>
<dbReference type="InterPro" id="IPR025241">
    <property type="entry name" value="DUF4190"/>
</dbReference>
<keyword evidence="1" id="KW-0472">Membrane</keyword>
<dbReference type="Pfam" id="PF13828">
    <property type="entry name" value="DUF4190"/>
    <property type="match status" value="1"/>
</dbReference>
<proteinExistence type="predicted"/>
<gene>
    <name evidence="3" type="ORF">ACFFGH_07115</name>
</gene>
<feature type="transmembrane region" description="Helical" evidence="1">
    <location>
        <begin position="57"/>
        <end position="89"/>
    </location>
</feature>
<keyword evidence="4" id="KW-1185">Reference proteome</keyword>
<protein>
    <submittedName>
        <fullName evidence="3">DUF4190 domain-containing protein</fullName>
    </submittedName>
</protein>
<comment type="caution">
    <text evidence="3">The sequence shown here is derived from an EMBL/GenBank/DDBJ whole genome shotgun (WGS) entry which is preliminary data.</text>
</comment>
<feature type="transmembrane region" description="Helical" evidence="1">
    <location>
        <begin position="12"/>
        <end position="36"/>
    </location>
</feature>
<sequence>MNEPVRSTSSLAIASLVSGILGWTVLPLIGSIVAIVTGHLARSELRREGDRLTGDGMAVAGLVLGYLALATLVIGILMVLVFFGGVAWLSSWQQ</sequence>
<evidence type="ECO:0000259" key="2">
    <source>
        <dbReference type="Pfam" id="PF13828"/>
    </source>
</evidence>
<reference evidence="3 4" key="1">
    <citation type="submission" date="2024-09" db="EMBL/GenBank/DDBJ databases">
        <authorList>
            <person name="Sun Q."/>
            <person name="Mori K."/>
        </authorList>
    </citation>
    <scope>NUCLEOTIDE SEQUENCE [LARGE SCALE GENOMIC DNA]</scope>
    <source>
        <strain evidence="3 4">KCTC 23076</strain>
    </source>
</reference>
<evidence type="ECO:0000313" key="3">
    <source>
        <dbReference type="EMBL" id="MFC0677613.1"/>
    </source>
</evidence>
<keyword evidence="1" id="KW-1133">Transmembrane helix</keyword>
<dbReference type="Proteomes" id="UP001589896">
    <property type="component" value="Unassembled WGS sequence"/>
</dbReference>
<evidence type="ECO:0000256" key="1">
    <source>
        <dbReference type="SAM" id="Phobius"/>
    </source>
</evidence>